<dbReference type="PANTHER" id="PTHR11022:SF41">
    <property type="entry name" value="PEPTIDOGLYCAN-RECOGNITION PROTEIN LC-RELATED"/>
    <property type="match status" value="1"/>
</dbReference>
<reference evidence="4" key="1">
    <citation type="submission" date="2020-02" db="EMBL/GenBank/DDBJ databases">
        <authorList>
            <person name="Meier V. D."/>
        </authorList>
    </citation>
    <scope>NUCLEOTIDE SEQUENCE</scope>
    <source>
        <strain evidence="4">AVDCRST_MAG38</strain>
    </source>
</reference>
<dbReference type="PANTHER" id="PTHR11022">
    <property type="entry name" value="PEPTIDOGLYCAN RECOGNITION PROTEIN"/>
    <property type="match status" value="1"/>
</dbReference>
<dbReference type="SMART" id="SM00644">
    <property type="entry name" value="Ami_2"/>
    <property type="match status" value="1"/>
</dbReference>
<dbReference type="CDD" id="cd06583">
    <property type="entry name" value="PGRP"/>
    <property type="match status" value="1"/>
</dbReference>
<dbReference type="GO" id="GO:0009253">
    <property type="term" value="P:peptidoglycan catabolic process"/>
    <property type="evidence" value="ECO:0007669"/>
    <property type="project" value="InterPro"/>
</dbReference>
<dbReference type="InterPro" id="IPR015510">
    <property type="entry name" value="PGRP"/>
</dbReference>
<dbReference type="InterPro" id="IPR002502">
    <property type="entry name" value="Amidase_domain"/>
</dbReference>
<evidence type="ECO:0008006" key="5">
    <source>
        <dbReference type="Google" id="ProtNLM"/>
    </source>
</evidence>
<dbReference type="InterPro" id="IPR006619">
    <property type="entry name" value="PGRP_domain_met/bac"/>
</dbReference>
<dbReference type="GO" id="GO:0008270">
    <property type="term" value="F:zinc ion binding"/>
    <property type="evidence" value="ECO:0007669"/>
    <property type="project" value="InterPro"/>
</dbReference>
<evidence type="ECO:0000259" key="2">
    <source>
        <dbReference type="SMART" id="SM00644"/>
    </source>
</evidence>
<evidence type="ECO:0000256" key="1">
    <source>
        <dbReference type="ARBA" id="ARBA00007553"/>
    </source>
</evidence>
<evidence type="ECO:0000313" key="4">
    <source>
        <dbReference type="EMBL" id="CAA9494388.1"/>
    </source>
</evidence>
<evidence type="ECO:0000259" key="3">
    <source>
        <dbReference type="SMART" id="SM00701"/>
    </source>
</evidence>
<sequence>AARARGSRTGVARASQAIPAIVPREAWGAAAVPPRVAASYGEVQLAFVHHTVTTNSYTPEQSAGIVLGIARYHRDSNGWNDVGYNFLLDKYGQVFEGRAGGIDQPVIGAQAQGYNSVSTGIACLGDFSAIAQSPAAMESLARLLAWKLGLHGAPAEGNVTVISAGGPTNRVREGTPVVFERISGHRDANNTSCPGSALYGQLPGLRARVAALSRPSSALTFAVSSSQVRYPAAVRVSGTLSFGDGRSPADAGVRIELRPTGGAVWEALGTATADAGGRWSADLNVPRGGTLRAVAGGDGATAAIVSRSAAVTVIPRLSARLSRSRLRRGGTVRLSGAVEPVPVGGRVEVYVERRRGRRWVLVRRRRLRVVSGRYGVRLRLPARGLYRVSIGVPGAVQRRLVRATT</sequence>
<accession>A0A6J4SB20</accession>
<dbReference type="GO" id="GO:0008745">
    <property type="term" value="F:N-acetylmuramoyl-L-alanine amidase activity"/>
    <property type="evidence" value="ECO:0007669"/>
    <property type="project" value="InterPro"/>
</dbReference>
<organism evidence="4">
    <name type="scientific">uncultured Solirubrobacteraceae bacterium</name>
    <dbReference type="NCBI Taxonomy" id="1162706"/>
    <lineage>
        <taxon>Bacteria</taxon>
        <taxon>Bacillati</taxon>
        <taxon>Actinomycetota</taxon>
        <taxon>Thermoleophilia</taxon>
        <taxon>Solirubrobacterales</taxon>
        <taxon>Solirubrobacteraceae</taxon>
        <taxon>environmental samples</taxon>
    </lineage>
</organism>
<feature type="domain" description="Peptidoglycan recognition protein family" evidence="3">
    <location>
        <begin position="19"/>
        <end position="166"/>
    </location>
</feature>
<dbReference type="InterPro" id="IPR036505">
    <property type="entry name" value="Amidase/PGRP_sf"/>
</dbReference>
<dbReference type="SUPFAM" id="SSF55846">
    <property type="entry name" value="N-acetylmuramoyl-L-alanine amidase-like"/>
    <property type="match status" value="1"/>
</dbReference>
<dbReference type="Pfam" id="PF01510">
    <property type="entry name" value="Amidase_2"/>
    <property type="match status" value="1"/>
</dbReference>
<proteinExistence type="inferred from homology"/>
<feature type="non-terminal residue" evidence="4">
    <location>
        <position position="1"/>
    </location>
</feature>
<protein>
    <recommendedName>
        <fullName evidence="5">Peptidoglycan recognition protein family domain-containing protein</fullName>
    </recommendedName>
</protein>
<feature type="domain" description="N-acetylmuramoyl-L-alanine amidase" evidence="2">
    <location>
        <begin position="29"/>
        <end position="195"/>
    </location>
</feature>
<dbReference type="EMBL" id="CADCVJ010000228">
    <property type="protein sequence ID" value="CAA9494388.1"/>
    <property type="molecule type" value="Genomic_DNA"/>
</dbReference>
<comment type="similarity">
    <text evidence="1">Belongs to the N-acetylmuramoyl-L-alanine amidase 2 family.</text>
</comment>
<name>A0A6J4SB20_9ACTN</name>
<dbReference type="Gene3D" id="3.40.80.10">
    <property type="entry name" value="Peptidoglycan recognition protein-like"/>
    <property type="match status" value="1"/>
</dbReference>
<gene>
    <name evidence="4" type="ORF">AVDCRST_MAG38-2828</name>
</gene>
<dbReference type="AlphaFoldDB" id="A0A6J4SB20"/>
<dbReference type="SMART" id="SM00701">
    <property type="entry name" value="PGRP"/>
    <property type="match status" value="1"/>
</dbReference>